<keyword evidence="4 7" id="KW-0677">Repeat</keyword>
<comment type="function">
    <text evidence="7">Catalyzes the N-acylation of UDP-3-O-acylglucosamine using 3-hydroxyacyl-ACP as the acyl donor. Is involved in the biosynthesis of lipid A, a phosphorylated glycolipid that anchors the lipopolysaccharide to the outer membrane of the cell.</text>
</comment>
<dbReference type="InterPro" id="IPR001451">
    <property type="entry name" value="Hexapep"/>
</dbReference>
<reference evidence="9 10" key="1">
    <citation type="submission" date="2023-04" db="EMBL/GenBank/DDBJ databases">
        <title>Marinobulbifer ophiurae gen. nov., sp. Nov., isolate from tissue of brittle star Ophioplocus japonicus.</title>
        <authorList>
            <person name="Kawano K."/>
            <person name="Sawayama S."/>
            <person name="Nakagawa S."/>
        </authorList>
    </citation>
    <scope>NUCLEOTIDE SEQUENCE [LARGE SCALE GENOMIC DNA]</scope>
    <source>
        <strain evidence="9 10">NKW57</strain>
    </source>
</reference>
<dbReference type="PROSITE" id="PS00101">
    <property type="entry name" value="HEXAPEP_TRANSFERASES"/>
    <property type="match status" value="1"/>
</dbReference>
<evidence type="ECO:0000313" key="9">
    <source>
        <dbReference type="EMBL" id="GMG87514.1"/>
    </source>
</evidence>
<dbReference type="Gene3D" id="1.20.5.170">
    <property type="match status" value="1"/>
</dbReference>
<dbReference type="Pfam" id="PF00132">
    <property type="entry name" value="Hexapep"/>
    <property type="match status" value="2"/>
</dbReference>
<evidence type="ECO:0000259" key="8">
    <source>
        <dbReference type="Pfam" id="PF04613"/>
    </source>
</evidence>
<dbReference type="Gene3D" id="2.160.10.10">
    <property type="entry name" value="Hexapeptide repeat proteins"/>
    <property type="match status" value="1"/>
</dbReference>
<dbReference type="NCBIfam" id="NF002060">
    <property type="entry name" value="PRK00892.1"/>
    <property type="match status" value="1"/>
</dbReference>
<dbReference type="InterPro" id="IPR020573">
    <property type="entry name" value="UDP_GlcNAc_AcTrfase_non-rep"/>
</dbReference>
<evidence type="ECO:0000256" key="3">
    <source>
        <dbReference type="ARBA" id="ARBA00022679"/>
    </source>
</evidence>
<keyword evidence="2 7" id="KW-0441">Lipid A biosynthesis</keyword>
<dbReference type="Proteomes" id="UP001224392">
    <property type="component" value="Unassembled WGS sequence"/>
</dbReference>
<evidence type="ECO:0000256" key="6">
    <source>
        <dbReference type="ARBA" id="ARBA00023315"/>
    </source>
</evidence>
<comment type="caution">
    <text evidence="9">The sequence shown here is derived from an EMBL/GenBank/DDBJ whole genome shotgun (WGS) entry which is preliminary data.</text>
</comment>
<comment type="catalytic activity">
    <reaction evidence="7">
        <text>a UDP-3-O-[(3R)-3-hydroxyacyl]-alpha-D-glucosamine + a (3R)-hydroxyacyl-[ACP] = a UDP-2-N,3-O-bis[(3R)-3-hydroxyacyl]-alpha-D-glucosamine + holo-[ACP] + H(+)</text>
        <dbReference type="Rhea" id="RHEA:53836"/>
        <dbReference type="Rhea" id="RHEA-COMP:9685"/>
        <dbReference type="Rhea" id="RHEA-COMP:9945"/>
        <dbReference type="ChEBI" id="CHEBI:15378"/>
        <dbReference type="ChEBI" id="CHEBI:64479"/>
        <dbReference type="ChEBI" id="CHEBI:78827"/>
        <dbReference type="ChEBI" id="CHEBI:137740"/>
        <dbReference type="ChEBI" id="CHEBI:137748"/>
        <dbReference type="EC" id="2.3.1.191"/>
    </reaction>
</comment>
<sequence>MKNFSLDHVATELGAELRLAPGAGSADDITGLNTLAAAAAGDLSFLASANYRRFLEDTAATAVLVKEADAADCPVTALVVEDPYLAFARATALFDDTPHYAPGIEHGAQVHENAEVDPTAVVRAGAVISAFAKIGAGAVIGPNCVVGEDSVIGAGTQLRAGVVVYHSCHIGEHCMIHSNSVIGSDGFGFAPAADGWEKIYQLGGVEIGDHVEIGSCTTIDRGALGNTVIGRGVKIDNHVQIAHNVEIGDYTAMAAYSAVAGSAKVGKRCLIAGDAGIVGHISIADGTQVMAKTLVTSSIDKPGSYSSGTPYSDTRSWRKNAVRFSQLDKIARKVAELEKKVGKAGK</sequence>
<accession>A0ABQ6LZM7</accession>
<dbReference type="EC" id="2.3.1.191" evidence="7"/>
<dbReference type="CDD" id="cd03352">
    <property type="entry name" value="LbH_LpxD"/>
    <property type="match status" value="1"/>
</dbReference>
<dbReference type="InterPro" id="IPR018357">
    <property type="entry name" value="Hexapep_transf_CS"/>
</dbReference>
<keyword evidence="5 7" id="KW-0443">Lipid metabolism</keyword>
<organism evidence="9 10">
    <name type="scientific">Biformimicrobium ophioploci</name>
    <dbReference type="NCBI Taxonomy" id="3036711"/>
    <lineage>
        <taxon>Bacteria</taxon>
        <taxon>Pseudomonadati</taxon>
        <taxon>Pseudomonadota</taxon>
        <taxon>Gammaproteobacteria</taxon>
        <taxon>Cellvibrionales</taxon>
        <taxon>Microbulbiferaceae</taxon>
        <taxon>Biformimicrobium</taxon>
    </lineage>
</organism>
<evidence type="ECO:0000256" key="7">
    <source>
        <dbReference type="HAMAP-Rule" id="MF_00523"/>
    </source>
</evidence>
<dbReference type="PANTHER" id="PTHR43378">
    <property type="entry name" value="UDP-3-O-ACYLGLUCOSAMINE N-ACYLTRANSFERASE"/>
    <property type="match status" value="1"/>
</dbReference>
<comment type="subunit">
    <text evidence="7">Homotrimer.</text>
</comment>
<dbReference type="EMBL" id="BSYJ01000003">
    <property type="protein sequence ID" value="GMG87514.1"/>
    <property type="molecule type" value="Genomic_DNA"/>
</dbReference>
<dbReference type="Pfam" id="PF04613">
    <property type="entry name" value="LpxD"/>
    <property type="match status" value="1"/>
</dbReference>
<evidence type="ECO:0000256" key="5">
    <source>
        <dbReference type="ARBA" id="ARBA00023098"/>
    </source>
</evidence>
<dbReference type="Gene3D" id="3.40.1390.10">
    <property type="entry name" value="MurE/MurF, N-terminal domain"/>
    <property type="match status" value="1"/>
</dbReference>
<dbReference type="SUPFAM" id="SSF51161">
    <property type="entry name" value="Trimeric LpxA-like enzymes"/>
    <property type="match status" value="1"/>
</dbReference>
<keyword evidence="1 7" id="KW-0444">Lipid biosynthesis</keyword>
<keyword evidence="3 7" id="KW-0808">Transferase</keyword>
<keyword evidence="10" id="KW-1185">Reference proteome</keyword>
<name>A0ABQ6LZM7_9GAMM</name>
<gene>
    <name evidence="7 9" type="primary">lpxD</name>
    <name evidence="9" type="ORF">MNKW57_18350</name>
</gene>
<evidence type="ECO:0000313" key="10">
    <source>
        <dbReference type="Proteomes" id="UP001224392"/>
    </source>
</evidence>
<feature type="active site" description="Proton acceptor" evidence="7">
    <location>
        <position position="243"/>
    </location>
</feature>
<comment type="pathway">
    <text evidence="7">Bacterial outer membrane biogenesis; LPS lipid A biosynthesis.</text>
</comment>
<dbReference type="InterPro" id="IPR007691">
    <property type="entry name" value="LpxD"/>
</dbReference>
<keyword evidence="6 7" id="KW-0012">Acyltransferase</keyword>
<evidence type="ECO:0000256" key="1">
    <source>
        <dbReference type="ARBA" id="ARBA00022516"/>
    </source>
</evidence>
<evidence type="ECO:0000256" key="2">
    <source>
        <dbReference type="ARBA" id="ARBA00022556"/>
    </source>
</evidence>
<dbReference type="InterPro" id="IPR011004">
    <property type="entry name" value="Trimer_LpxA-like_sf"/>
</dbReference>
<dbReference type="NCBIfam" id="TIGR01853">
    <property type="entry name" value="lipid_A_lpxD"/>
    <property type="match status" value="1"/>
</dbReference>
<dbReference type="PANTHER" id="PTHR43378:SF2">
    <property type="entry name" value="UDP-3-O-ACYLGLUCOSAMINE N-ACYLTRANSFERASE 1, MITOCHONDRIAL-RELATED"/>
    <property type="match status" value="1"/>
</dbReference>
<comment type="similarity">
    <text evidence="7">Belongs to the transferase hexapeptide repeat family. LpxD subfamily.</text>
</comment>
<dbReference type="RefSeq" id="WP_285764136.1">
    <property type="nucleotide sequence ID" value="NZ_BSYJ01000003.1"/>
</dbReference>
<protein>
    <recommendedName>
        <fullName evidence="7">UDP-3-O-acylglucosamine N-acyltransferase</fullName>
        <ecNumber evidence="7">2.3.1.191</ecNumber>
    </recommendedName>
</protein>
<feature type="domain" description="UDP-3-O-[3-hydroxymyristoyl] glucosamine N-acyltransferase non-repeat region" evidence="8">
    <location>
        <begin position="29"/>
        <end position="93"/>
    </location>
</feature>
<proteinExistence type="inferred from homology"/>
<dbReference type="HAMAP" id="MF_00523">
    <property type="entry name" value="LpxD"/>
    <property type="match status" value="1"/>
</dbReference>
<evidence type="ECO:0000256" key="4">
    <source>
        <dbReference type="ARBA" id="ARBA00022737"/>
    </source>
</evidence>